<evidence type="ECO:0000256" key="2">
    <source>
        <dbReference type="ARBA" id="ARBA00023242"/>
    </source>
</evidence>
<reference evidence="4" key="1">
    <citation type="submission" date="2022-02" db="EMBL/GenBank/DDBJ databases">
        <authorList>
            <person name="King R."/>
        </authorList>
    </citation>
    <scope>NUCLEOTIDE SEQUENCE</scope>
</reference>
<dbReference type="InterPro" id="IPR017984">
    <property type="entry name" value="Chromo_dom_subgr"/>
</dbReference>
<dbReference type="InterPro" id="IPR016197">
    <property type="entry name" value="Chromo-like_dom_sf"/>
</dbReference>
<dbReference type="SMART" id="SM00298">
    <property type="entry name" value="CHROMO"/>
    <property type="match status" value="1"/>
</dbReference>
<dbReference type="PANTHER" id="PTHR22812">
    <property type="entry name" value="CHROMOBOX PROTEIN"/>
    <property type="match status" value="1"/>
</dbReference>
<evidence type="ECO:0000259" key="3">
    <source>
        <dbReference type="PROSITE" id="PS50013"/>
    </source>
</evidence>
<accession>A0A9P0IRE9</accession>
<feature type="domain" description="Chromo" evidence="3">
    <location>
        <begin position="12"/>
        <end position="70"/>
    </location>
</feature>
<keyword evidence="5" id="KW-1185">Reference proteome</keyword>
<dbReference type="EMBL" id="OU899034">
    <property type="protein sequence ID" value="CAH1712559.1"/>
    <property type="molecule type" value="Genomic_DNA"/>
</dbReference>
<sequence length="70" mass="8525">MPKDKQKKPKEYEVEKIIFHQSTRNSIVYLVKWKNFPMTECTWEPKKNLKNCKVMIEEYETECKKKKIAS</sequence>
<dbReference type="InterPro" id="IPR023780">
    <property type="entry name" value="Chromo_domain"/>
</dbReference>
<dbReference type="PROSITE" id="PS50013">
    <property type="entry name" value="CHROMO_2"/>
    <property type="match status" value="1"/>
</dbReference>
<evidence type="ECO:0000313" key="5">
    <source>
        <dbReference type="Proteomes" id="UP001154329"/>
    </source>
</evidence>
<dbReference type="PROSITE" id="PS00598">
    <property type="entry name" value="CHROMO_1"/>
    <property type="match status" value="1"/>
</dbReference>
<evidence type="ECO:0000256" key="1">
    <source>
        <dbReference type="ARBA" id="ARBA00004123"/>
    </source>
</evidence>
<dbReference type="InterPro" id="IPR023779">
    <property type="entry name" value="Chromodomain_CS"/>
</dbReference>
<keyword evidence="2" id="KW-0539">Nucleus</keyword>
<dbReference type="SUPFAM" id="SSF54160">
    <property type="entry name" value="Chromo domain-like"/>
    <property type="match status" value="1"/>
</dbReference>
<dbReference type="AlphaFoldDB" id="A0A9P0IRE9"/>
<dbReference type="Proteomes" id="UP001154329">
    <property type="component" value="Chromosome 1"/>
</dbReference>
<dbReference type="InterPro" id="IPR051219">
    <property type="entry name" value="Heterochromatin_chromo-domain"/>
</dbReference>
<dbReference type="PRINTS" id="PR00504">
    <property type="entry name" value="CHROMODOMAIN"/>
</dbReference>
<reference evidence="4" key="2">
    <citation type="submission" date="2022-10" db="EMBL/GenBank/DDBJ databases">
        <authorList>
            <consortium name="ENA_rothamsted_submissions"/>
            <consortium name="culmorum"/>
            <person name="King R."/>
        </authorList>
    </citation>
    <scope>NUCLEOTIDE SEQUENCE</scope>
</reference>
<dbReference type="CDD" id="cd00024">
    <property type="entry name" value="CD_CSD"/>
    <property type="match status" value="1"/>
</dbReference>
<organism evidence="4 5">
    <name type="scientific">Aphis gossypii</name>
    <name type="common">Cotton aphid</name>
    <dbReference type="NCBI Taxonomy" id="80765"/>
    <lineage>
        <taxon>Eukaryota</taxon>
        <taxon>Metazoa</taxon>
        <taxon>Ecdysozoa</taxon>
        <taxon>Arthropoda</taxon>
        <taxon>Hexapoda</taxon>
        <taxon>Insecta</taxon>
        <taxon>Pterygota</taxon>
        <taxon>Neoptera</taxon>
        <taxon>Paraneoptera</taxon>
        <taxon>Hemiptera</taxon>
        <taxon>Sternorrhyncha</taxon>
        <taxon>Aphidomorpha</taxon>
        <taxon>Aphidoidea</taxon>
        <taxon>Aphididae</taxon>
        <taxon>Aphidini</taxon>
        <taxon>Aphis</taxon>
        <taxon>Aphis</taxon>
    </lineage>
</organism>
<evidence type="ECO:0000313" key="4">
    <source>
        <dbReference type="EMBL" id="CAH1712559.1"/>
    </source>
</evidence>
<proteinExistence type="predicted"/>
<protein>
    <recommendedName>
        <fullName evidence="3">Chromo domain-containing protein</fullName>
    </recommendedName>
</protein>
<dbReference type="GO" id="GO:0005634">
    <property type="term" value="C:nucleus"/>
    <property type="evidence" value="ECO:0007669"/>
    <property type="project" value="UniProtKB-SubCell"/>
</dbReference>
<dbReference type="Pfam" id="PF00385">
    <property type="entry name" value="Chromo"/>
    <property type="match status" value="1"/>
</dbReference>
<name>A0A9P0IRE9_APHGO</name>
<dbReference type="GO" id="GO:0005694">
    <property type="term" value="C:chromosome"/>
    <property type="evidence" value="ECO:0007669"/>
    <property type="project" value="UniProtKB-ARBA"/>
</dbReference>
<gene>
    <name evidence="4" type="ORF">APHIGO_LOCUS2053</name>
</gene>
<dbReference type="InterPro" id="IPR000953">
    <property type="entry name" value="Chromo/chromo_shadow_dom"/>
</dbReference>
<dbReference type="Gene3D" id="2.40.50.40">
    <property type="match status" value="1"/>
</dbReference>
<comment type="subcellular location">
    <subcellularLocation>
        <location evidence="1">Nucleus</location>
    </subcellularLocation>
</comment>